<reference evidence="4" key="3">
    <citation type="submission" date="2020-09" db="EMBL/GenBank/DDBJ databases">
        <authorList>
            <person name="Sun Q."/>
            <person name="Ohkuma M."/>
        </authorList>
    </citation>
    <scope>NUCLEOTIDE SEQUENCE</scope>
    <source>
        <strain evidence="4">JCM 4834</strain>
    </source>
</reference>
<dbReference type="Proteomes" id="UP000634660">
    <property type="component" value="Unassembled WGS sequence"/>
</dbReference>
<dbReference type="Proteomes" id="UP000326831">
    <property type="component" value="Chromosome"/>
</dbReference>
<evidence type="ECO:0000313" key="6">
    <source>
        <dbReference type="Proteomes" id="UP000326831"/>
    </source>
</evidence>
<reference evidence="5 6" key="2">
    <citation type="submission" date="2017-09" db="EMBL/GenBank/DDBJ databases">
        <authorList>
            <person name="Lee N."/>
            <person name="Cho B.-K."/>
        </authorList>
    </citation>
    <scope>NUCLEOTIDE SEQUENCE [LARGE SCALE GENOMIC DNA]</scope>
    <source>
        <strain evidence="5 6">ATCC 27467</strain>
    </source>
</reference>
<feature type="domain" description="Peptidase C1A papain C-terminal" evidence="3">
    <location>
        <begin position="36"/>
        <end position="210"/>
    </location>
</feature>
<feature type="compositionally biased region" description="Pro residues" evidence="1">
    <location>
        <begin position="220"/>
        <end position="235"/>
    </location>
</feature>
<dbReference type="InterPro" id="IPR000668">
    <property type="entry name" value="Peptidase_C1A_C"/>
</dbReference>
<dbReference type="GO" id="GO:0008234">
    <property type="term" value="F:cysteine-type peptidase activity"/>
    <property type="evidence" value="ECO:0007669"/>
    <property type="project" value="InterPro"/>
</dbReference>
<feature type="region of interest" description="Disordered" evidence="1">
    <location>
        <begin position="193"/>
        <end position="268"/>
    </location>
</feature>
<dbReference type="SUPFAM" id="SSF54001">
    <property type="entry name" value="Cysteine proteinases"/>
    <property type="match status" value="1"/>
</dbReference>
<feature type="compositionally biased region" description="Low complexity" evidence="1">
    <location>
        <begin position="193"/>
        <end position="219"/>
    </location>
</feature>
<protein>
    <recommendedName>
        <fullName evidence="3">Peptidase C1A papain C-terminal domain-containing protein</fullName>
    </recommendedName>
</protein>
<evidence type="ECO:0000256" key="1">
    <source>
        <dbReference type="SAM" id="MobiDB-lite"/>
    </source>
</evidence>
<gene>
    <name evidence="5" type="ORF">CP968_29375</name>
    <name evidence="4" type="ORF">GCM10010371_62300</name>
</gene>
<keyword evidence="6" id="KW-1185">Reference proteome</keyword>
<sequence>MAGCLALAAPLLTATADAAAGPDTAPSAAPSVRAEPPAAVDWRALLAVTAAHDVGQCEEIASQAYATAAALEGAWVIQNHHLLRSFKPLITNTAGEDVYTSVCGEPRPPLGAAFPSGAFKEWATVPSGDEEALRAAVARGPVRAKVNANNVSFQLYTSGVYYEPVCSNTDPDHWVTIVGYGTTLAGEKYCTGPSRTTTAPPGASSASSGCPATRTTNAASPPPPRNPSSTPPPTPHPRRTHGPSSPDHLPLTDDRPGPRQQGARGGVP</sequence>
<dbReference type="EMBL" id="CP023701">
    <property type="protein sequence ID" value="QEU81852.1"/>
    <property type="molecule type" value="Genomic_DNA"/>
</dbReference>
<keyword evidence="2" id="KW-0732">Signal</keyword>
<feature type="chain" id="PRO_5044622901" description="Peptidase C1A papain C-terminal domain-containing protein" evidence="2">
    <location>
        <begin position="20"/>
        <end position="268"/>
    </location>
</feature>
<proteinExistence type="predicted"/>
<name>A0A5P2URC9_9ACTN</name>
<evidence type="ECO:0000313" key="4">
    <source>
        <dbReference type="EMBL" id="GGZ94045.1"/>
    </source>
</evidence>
<dbReference type="Gene3D" id="3.90.70.10">
    <property type="entry name" value="Cysteine proteinases"/>
    <property type="match status" value="2"/>
</dbReference>
<evidence type="ECO:0000259" key="3">
    <source>
        <dbReference type="SMART" id="SM00645"/>
    </source>
</evidence>
<dbReference type="SMART" id="SM00645">
    <property type="entry name" value="Pept_C1"/>
    <property type="match status" value="1"/>
</dbReference>
<accession>A0A5P2URC9</accession>
<evidence type="ECO:0000313" key="5">
    <source>
        <dbReference type="EMBL" id="QEU81852.1"/>
    </source>
</evidence>
<dbReference type="InterPro" id="IPR038765">
    <property type="entry name" value="Papain-like_cys_pep_sf"/>
</dbReference>
<feature type="signal peptide" evidence="2">
    <location>
        <begin position="1"/>
        <end position="19"/>
    </location>
</feature>
<reference evidence="4" key="1">
    <citation type="journal article" date="2014" name="Int. J. Syst. Evol. Microbiol.">
        <title>Complete genome sequence of Corynebacterium casei LMG S-19264T (=DSM 44701T), isolated from a smear-ripened cheese.</title>
        <authorList>
            <consortium name="US DOE Joint Genome Institute (JGI-PGF)"/>
            <person name="Walter F."/>
            <person name="Albersmeier A."/>
            <person name="Kalinowski J."/>
            <person name="Ruckert C."/>
        </authorList>
    </citation>
    <scope>NUCLEOTIDE SEQUENCE</scope>
    <source>
        <strain evidence="4">JCM 4834</strain>
    </source>
</reference>
<organism evidence="5 6">
    <name type="scientific">Streptomyces subrutilus</name>
    <dbReference type="NCBI Taxonomy" id="36818"/>
    <lineage>
        <taxon>Bacteria</taxon>
        <taxon>Bacillati</taxon>
        <taxon>Actinomycetota</taxon>
        <taxon>Actinomycetes</taxon>
        <taxon>Kitasatosporales</taxon>
        <taxon>Streptomycetaceae</taxon>
        <taxon>Streptomyces</taxon>
    </lineage>
</organism>
<dbReference type="EMBL" id="BMVX01000036">
    <property type="protein sequence ID" value="GGZ94045.1"/>
    <property type="molecule type" value="Genomic_DNA"/>
</dbReference>
<dbReference type="AlphaFoldDB" id="A0A5P2URC9"/>
<dbReference type="KEGG" id="ssub:CP968_29375"/>
<dbReference type="Pfam" id="PF00112">
    <property type="entry name" value="Peptidase_C1"/>
    <property type="match status" value="1"/>
</dbReference>
<dbReference type="GO" id="GO:0006508">
    <property type="term" value="P:proteolysis"/>
    <property type="evidence" value="ECO:0007669"/>
    <property type="project" value="InterPro"/>
</dbReference>
<evidence type="ECO:0000256" key="2">
    <source>
        <dbReference type="SAM" id="SignalP"/>
    </source>
</evidence>